<protein>
    <recommendedName>
        <fullName evidence="1">DinB-like domain-containing protein</fullName>
    </recommendedName>
</protein>
<dbReference type="InterPro" id="IPR034660">
    <property type="entry name" value="DinB/YfiT-like"/>
</dbReference>
<dbReference type="eggNOG" id="COG2318">
    <property type="taxonomic scope" value="Bacteria"/>
</dbReference>
<dbReference type="InterPro" id="IPR024775">
    <property type="entry name" value="DinB-like"/>
</dbReference>
<comment type="caution">
    <text evidence="2">The sequence shown here is derived from an EMBL/GenBank/DDBJ whole genome shotgun (WGS) entry which is preliminary data.</text>
</comment>
<sequence length="165" mass="18947">MQVVTKMFLEQLDMHCHENDWFASMDQALHGVSAAEAAWTSSGISNSIWQIVNHLIFWNEDVIHRIKVTENPHKAEDNEETFGNPGDPEDEIGWAQTVQRLNEVMNKLKTVIADLDDEKLKAPYAANRYSIERLLSNIMMHDTYHLGQIVLLRKLQSSWGGVDWS</sequence>
<dbReference type="Proteomes" id="UP000027822">
    <property type="component" value="Unassembled WGS sequence"/>
</dbReference>
<dbReference type="STRING" id="574376.BAMA_08005"/>
<gene>
    <name evidence="2" type="ORF">BAMA_08005</name>
</gene>
<evidence type="ECO:0000259" key="1">
    <source>
        <dbReference type="Pfam" id="PF12867"/>
    </source>
</evidence>
<dbReference type="EMBL" id="JOTN01000019">
    <property type="protein sequence ID" value="KEK17966.1"/>
    <property type="molecule type" value="Genomic_DNA"/>
</dbReference>
<proteinExistence type="predicted"/>
<evidence type="ECO:0000313" key="2">
    <source>
        <dbReference type="EMBL" id="KEK17966.1"/>
    </source>
</evidence>
<dbReference type="OrthoDB" id="9798830at2"/>
<reference evidence="2 3" key="1">
    <citation type="submission" date="2014-06" db="EMBL/GenBank/DDBJ databases">
        <title>Draft genome sequence of Bacillus manliponensis JCM 15802 (MCCC 1A00708).</title>
        <authorList>
            <person name="Lai Q."/>
            <person name="Liu Y."/>
            <person name="Shao Z."/>
        </authorList>
    </citation>
    <scope>NUCLEOTIDE SEQUENCE [LARGE SCALE GENOMIC DNA]</scope>
    <source>
        <strain evidence="2 3">JCM 15802</strain>
    </source>
</reference>
<accession>A0A073JUX9</accession>
<keyword evidence="3" id="KW-1185">Reference proteome</keyword>
<dbReference type="Gene3D" id="1.20.120.450">
    <property type="entry name" value="dinb family like domain"/>
    <property type="match status" value="1"/>
</dbReference>
<dbReference type="AlphaFoldDB" id="A0A073JUX9"/>
<organism evidence="2 3">
    <name type="scientific">Bacillus manliponensis</name>
    <dbReference type="NCBI Taxonomy" id="574376"/>
    <lineage>
        <taxon>Bacteria</taxon>
        <taxon>Bacillati</taxon>
        <taxon>Bacillota</taxon>
        <taxon>Bacilli</taxon>
        <taxon>Bacillales</taxon>
        <taxon>Bacillaceae</taxon>
        <taxon>Bacillus</taxon>
        <taxon>Bacillus cereus group</taxon>
    </lineage>
</organism>
<dbReference type="RefSeq" id="WP_034642114.1">
    <property type="nucleotide sequence ID" value="NZ_CBCSJC010000016.1"/>
</dbReference>
<dbReference type="Pfam" id="PF12867">
    <property type="entry name" value="DinB_2"/>
    <property type="match status" value="1"/>
</dbReference>
<evidence type="ECO:0000313" key="3">
    <source>
        <dbReference type="Proteomes" id="UP000027822"/>
    </source>
</evidence>
<dbReference type="SUPFAM" id="SSF109854">
    <property type="entry name" value="DinB/YfiT-like putative metalloenzymes"/>
    <property type="match status" value="1"/>
</dbReference>
<feature type="domain" description="DinB-like" evidence="1">
    <location>
        <begin position="24"/>
        <end position="149"/>
    </location>
</feature>
<name>A0A073JUX9_9BACI</name>